<dbReference type="AlphaFoldDB" id="A0AAD9YFI7"/>
<reference evidence="1" key="1">
    <citation type="submission" date="2023-02" db="EMBL/GenBank/DDBJ databases">
        <title>Colletotrichum kahawae CIFC_Que2 genome sequencing and assembly.</title>
        <authorList>
            <person name="Baroncelli R."/>
        </authorList>
    </citation>
    <scope>NUCLEOTIDE SEQUENCE</scope>
    <source>
        <strain evidence="1">CIFC_Que2</strain>
    </source>
</reference>
<name>A0AAD9YFI7_COLKA</name>
<sequence length="123" mass="13299">MPFIEAFCKTLCLGSGFSSDIGDFGVLPGLLCVRIGSLLTGASHHLIMPQKEMIVPPNRCGLLFGGANERVAPPPLQASENAPAFTRPLPFLIAREPITHYLFVPKNSEICAPTERQITGFSF</sequence>
<keyword evidence="2" id="KW-1185">Reference proteome</keyword>
<evidence type="ECO:0000313" key="2">
    <source>
        <dbReference type="Proteomes" id="UP001281614"/>
    </source>
</evidence>
<comment type="caution">
    <text evidence="1">The sequence shown here is derived from an EMBL/GenBank/DDBJ whole genome shotgun (WGS) entry which is preliminary data.</text>
</comment>
<evidence type="ECO:0000313" key="1">
    <source>
        <dbReference type="EMBL" id="KAK2764195.1"/>
    </source>
</evidence>
<dbReference type="Proteomes" id="UP001281614">
    <property type="component" value="Unassembled WGS sequence"/>
</dbReference>
<protein>
    <submittedName>
        <fullName evidence="1">Uncharacterized protein</fullName>
    </submittedName>
</protein>
<accession>A0AAD9YFI7</accession>
<proteinExistence type="predicted"/>
<dbReference type="EMBL" id="VYYT01000137">
    <property type="protein sequence ID" value="KAK2764195.1"/>
    <property type="molecule type" value="Genomic_DNA"/>
</dbReference>
<organism evidence="1 2">
    <name type="scientific">Colletotrichum kahawae</name>
    <name type="common">Coffee berry disease fungus</name>
    <dbReference type="NCBI Taxonomy" id="34407"/>
    <lineage>
        <taxon>Eukaryota</taxon>
        <taxon>Fungi</taxon>
        <taxon>Dikarya</taxon>
        <taxon>Ascomycota</taxon>
        <taxon>Pezizomycotina</taxon>
        <taxon>Sordariomycetes</taxon>
        <taxon>Hypocreomycetidae</taxon>
        <taxon>Glomerellales</taxon>
        <taxon>Glomerellaceae</taxon>
        <taxon>Colletotrichum</taxon>
        <taxon>Colletotrichum gloeosporioides species complex</taxon>
    </lineage>
</organism>
<gene>
    <name evidence="1" type="ORF">CKAH01_15801</name>
</gene>